<sequence>VKKLSDGEYYDIFFKIRNTFNNISDEDYAEYLYKGDQVLLNIALYLLENFKGDYKYFCDKDEQCTERCNYLNKWLNEKKALYTSNTQCKSHNDLWERYIEQLWHKMQEDVAQNKRCQRNISDKKSFKEKWIISSCNSNNPVQGEKECPHSASSSLPTPPALPLHPQEHSCPFSIDPKTSSCKAFSSVGMKLNNLIRRKKIKRTNMDKENNESFRSDNNSNVESIDKRFNVIYNSFQNY</sequence>
<dbReference type="Proteomes" id="UP000078560">
    <property type="component" value="Unassembled WGS sequence"/>
</dbReference>
<protein>
    <submittedName>
        <fullName evidence="2">PIR Superfamily Protein</fullName>
    </submittedName>
</protein>
<reference evidence="3" key="1">
    <citation type="submission" date="2016-05" db="EMBL/GenBank/DDBJ databases">
        <authorList>
            <person name="Naeem Raeece"/>
        </authorList>
    </citation>
    <scope>NUCLEOTIDE SEQUENCE [LARGE SCALE GENOMIC DNA]</scope>
</reference>
<organism evidence="2 3">
    <name type="scientific">Plasmodium ovale curtisi</name>
    <dbReference type="NCBI Taxonomy" id="864141"/>
    <lineage>
        <taxon>Eukaryota</taxon>
        <taxon>Sar</taxon>
        <taxon>Alveolata</taxon>
        <taxon>Apicomplexa</taxon>
        <taxon>Aconoidasida</taxon>
        <taxon>Haemosporida</taxon>
        <taxon>Plasmodiidae</taxon>
        <taxon>Plasmodium</taxon>
        <taxon>Plasmodium (Plasmodium)</taxon>
    </lineage>
</organism>
<evidence type="ECO:0000256" key="1">
    <source>
        <dbReference type="SAM" id="MobiDB-lite"/>
    </source>
</evidence>
<dbReference type="AlphaFoldDB" id="A0A1A8WQU0"/>
<dbReference type="EMBL" id="FLQU01001992">
    <property type="protein sequence ID" value="SBS95272.1"/>
    <property type="molecule type" value="Genomic_DNA"/>
</dbReference>
<evidence type="ECO:0000313" key="3">
    <source>
        <dbReference type="Proteomes" id="UP000078560"/>
    </source>
</evidence>
<evidence type="ECO:0000313" key="2">
    <source>
        <dbReference type="EMBL" id="SBS95272.1"/>
    </source>
</evidence>
<proteinExistence type="predicted"/>
<feature type="region of interest" description="Disordered" evidence="1">
    <location>
        <begin position="140"/>
        <end position="162"/>
    </location>
</feature>
<feature type="non-terminal residue" evidence="2">
    <location>
        <position position="1"/>
    </location>
</feature>
<name>A0A1A8WQU0_PLAOA</name>
<gene>
    <name evidence="2" type="ORF">POVCU2_0094630</name>
</gene>
<accession>A0A1A8WQU0</accession>